<gene>
    <name evidence="11" type="ORF">BTA35_0206990</name>
</gene>
<keyword evidence="4 8" id="KW-0812">Transmembrane</keyword>
<evidence type="ECO:0000259" key="9">
    <source>
        <dbReference type="PROSITE" id="PS50839"/>
    </source>
</evidence>
<feature type="transmembrane region" description="Helical" evidence="8">
    <location>
        <begin position="225"/>
        <end position="244"/>
    </location>
</feature>
<evidence type="ECO:0000256" key="1">
    <source>
        <dbReference type="ARBA" id="ARBA00001946"/>
    </source>
</evidence>
<dbReference type="PROSITE" id="PS50887">
    <property type="entry name" value="GGDEF"/>
    <property type="match status" value="1"/>
</dbReference>
<comment type="cofactor">
    <cofactor evidence="1">
        <name>Mg(2+)</name>
        <dbReference type="ChEBI" id="CHEBI:18420"/>
    </cofactor>
</comment>
<dbReference type="GO" id="GO:0043709">
    <property type="term" value="P:cell adhesion involved in single-species biofilm formation"/>
    <property type="evidence" value="ECO:0007669"/>
    <property type="project" value="TreeGrafter"/>
</dbReference>
<evidence type="ECO:0000256" key="8">
    <source>
        <dbReference type="SAM" id="Phobius"/>
    </source>
</evidence>
<dbReference type="CDD" id="cd01949">
    <property type="entry name" value="GGDEF"/>
    <property type="match status" value="1"/>
</dbReference>
<dbReference type="Gene3D" id="3.30.70.270">
    <property type="match status" value="1"/>
</dbReference>
<keyword evidence="5 8" id="KW-1133">Transmembrane helix</keyword>
<name>A0A1T1HDF6_OCELI</name>
<dbReference type="PANTHER" id="PTHR45138">
    <property type="entry name" value="REGULATORY COMPONENTS OF SENSORY TRANSDUCTION SYSTEM"/>
    <property type="match status" value="1"/>
</dbReference>
<keyword evidence="6 8" id="KW-0472">Membrane</keyword>
<dbReference type="SMART" id="SM01079">
    <property type="entry name" value="CHASE"/>
    <property type="match status" value="1"/>
</dbReference>
<dbReference type="FunFam" id="3.30.70.270:FF:000001">
    <property type="entry name" value="Diguanylate cyclase domain protein"/>
    <property type="match status" value="1"/>
</dbReference>
<evidence type="ECO:0000313" key="11">
    <source>
        <dbReference type="EMBL" id="OOV87747.1"/>
    </source>
</evidence>
<dbReference type="Pfam" id="PF03924">
    <property type="entry name" value="CHASE"/>
    <property type="match status" value="1"/>
</dbReference>
<comment type="caution">
    <text evidence="11">The sequence shown here is derived from an EMBL/GenBank/DDBJ whole genome shotgun (WGS) entry which is preliminary data.</text>
</comment>
<dbReference type="InterPro" id="IPR043128">
    <property type="entry name" value="Rev_trsase/Diguanyl_cyclase"/>
</dbReference>
<comment type="catalytic activity">
    <reaction evidence="7">
        <text>2 GTP = 3',3'-c-di-GMP + 2 diphosphate</text>
        <dbReference type="Rhea" id="RHEA:24898"/>
        <dbReference type="ChEBI" id="CHEBI:33019"/>
        <dbReference type="ChEBI" id="CHEBI:37565"/>
        <dbReference type="ChEBI" id="CHEBI:58805"/>
        <dbReference type="EC" id="2.7.7.65"/>
    </reaction>
</comment>
<evidence type="ECO:0000256" key="2">
    <source>
        <dbReference type="ARBA" id="ARBA00004370"/>
    </source>
</evidence>
<dbReference type="GO" id="GO:0005886">
    <property type="term" value="C:plasma membrane"/>
    <property type="evidence" value="ECO:0007669"/>
    <property type="project" value="TreeGrafter"/>
</dbReference>
<evidence type="ECO:0000256" key="4">
    <source>
        <dbReference type="ARBA" id="ARBA00022692"/>
    </source>
</evidence>
<accession>A0A1T1HDF6</accession>
<dbReference type="SMART" id="SM00267">
    <property type="entry name" value="GGDEF"/>
    <property type="match status" value="1"/>
</dbReference>
<dbReference type="PROSITE" id="PS50839">
    <property type="entry name" value="CHASE"/>
    <property type="match status" value="1"/>
</dbReference>
<feature type="domain" description="GGDEF" evidence="10">
    <location>
        <begin position="306"/>
        <end position="443"/>
    </location>
</feature>
<evidence type="ECO:0000256" key="7">
    <source>
        <dbReference type="ARBA" id="ARBA00034247"/>
    </source>
</evidence>
<sequence length="454" mass="51232">MAENTLARHPELHFLQWSPVVTPADRQVFENEQKKIDPRYVIQERSARERWVPAVNREAHYPVLYQATKGQAEFPLGFDLSSQPVLLNAIHRAVEGFELAATEPMSLDDGVPGKRILAVLPVFEDEAVRGQRDLKGLVAGEFTLNRLVQEALMGGRAAGLHIALFDMKTLQEKNSEHAVLFARQPVTPPVIDMQQRYMINDVGGRNWQLVVAPSEGYMNERKSELAYVVMMAGLLITGFVAAYLRMLSRRSFEIESVAEQRNRALQEANKKLAHLSQTDGLTQIANRRFFDDSFSREWKRARREQKPVSLVLFDLDFFKQYNDQYGHLQGDECLRNIAELVASVINRPGDLFARFGGEEFILLLPNTPEAGAWAIAEQCRELVESLAIAHHKSSIAEVVTISVGVCSLIPEDDMTEHDMLDLTDQALYCAKDRGRNLVVSANRESFMPRTANQG</sequence>
<dbReference type="InterPro" id="IPR042240">
    <property type="entry name" value="CHASE_sf"/>
</dbReference>
<dbReference type="GO" id="GO:0052621">
    <property type="term" value="F:diguanylate cyclase activity"/>
    <property type="evidence" value="ECO:0007669"/>
    <property type="project" value="UniProtKB-EC"/>
</dbReference>
<evidence type="ECO:0000256" key="6">
    <source>
        <dbReference type="ARBA" id="ARBA00023136"/>
    </source>
</evidence>
<dbReference type="GO" id="GO:0007165">
    <property type="term" value="P:signal transduction"/>
    <property type="evidence" value="ECO:0007669"/>
    <property type="project" value="UniProtKB-ARBA"/>
</dbReference>
<evidence type="ECO:0000259" key="10">
    <source>
        <dbReference type="PROSITE" id="PS50887"/>
    </source>
</evidence>
<proteinExistence type="predicted"/>
<dbReference type="EMBL" id="MTSD02000002">
    <property type="protein sequence ID" value="OOV87747.1"/>
    <property type="molecule type" value="Genomic_DNA"/>
</dbReference>
<protein>
    <recommendedName>
        <fullName evidence="3">diguanylate cyclase</fullName>
        <ecNumber evidence="3">2.7.7.65</ecNumber>
    </recommendedName>
</protein>
<comment type="subcellular location">
    <subcellularLocation>
        <location evidence="2">Membrane</location>
    </subcellularLocation>
</comment>
<feature type="domain" description="CHASE" evidence="9">
    <location>
        <begin position="1"/>
        <end position="152"/>
    </location>
</feature>
<evidence type="ECO:0000313" key="12">
    <source>
        <dbReference type="Proteomes" id="UP000190064"/>
    </source>
</evidence>
<dbReference type="InterPro" id="IPR006189">
    <property type="entry name" value="CHASE_dom"/>
</dbReference>
<dbReference type="GO" id="GO:1902201">
    <property type="term" value="P:negative regulation of bacterial-type flagellum-dependent cell motility"/>
    <property type="evidence" value="ECO:0007669"/>
    <property type="project" value="TreeGrafter"/>
</dbReference>
<organism evidence="11 12">
    <name type="scientific">Oceanospirillum linum</name>
    <dbReference type="NCBI Taxonomy" id="966"/>
    <lineage>
        <taxon>Bacteria</taxon>
        <taxon>Pseudomonadati</taxon>
        <taxon>Pseudomonadota</taxon>
        <taxon>Gammaproteobacteria</taxon>
        <taxon>Oceanospirillales</taxon>
        <taxon>Oceanospirillaceae</taxon>
        <taxon>Oceanospirillum</taxon>
    </lineage>
</organism>
<dbReference type="SUPFAM" id="SSF55073">
    <property type="entry name" value="Nucleotide cyclase"/>
    <property type="match status" value="1"/>
</dbReference>
<dbReference type="PANTHER" id="PTHR45138:SF9">
    <property type="entry name" value="DIGUANYLATE CYCLASE DGCM-RELATED"/>
    <property type="match status" value="1"/>
</dbReference>
<evidence type="ECO:0000256" key="5">
    <source>
        <dbReference type="ARBA" id="ARBA00022989"/>
    </source>
</evidence>
<dbReference type="Proteomes" id="UP000190064">
    <property type="component" value="Unassembled WGS sequence"/>
</dbReference>
<keyword evidence="12" id="KW-1185">Reference proteome</keyword>
<dbReference type="AlphaFoldDB" id="A0A1T1HDF6"/>
<dbReference type="Gene3D" id="3.30.450.350">
    <property type="entry name" value="CHASE domain"/>
    <property type="match status" value="1"/>
</dbReference>
<dbReference type="EC" id="2.7.7.65" evidence="3"/>
<evidence type="ECO:0000256" key="3">
    <source>
        <dbReference type="ARBA" id="ARBA00012528"/>
    </source>
</evidence>
<dbReference type="InterPro" id="IPR029787">
    <property type="entry name" value="Nucleotide_cyclase"/>
</dbReference>
<dbReference type="InterPro" id="IPR000160">
    <property type="entry name" value="GGDEF_dom"/>
</dbReference>
<dbReference type="Pfam" id="PF00990">
    <property type="entry name" value="GGDEF"/>
    <property type="match status" value="1"/>
</dbReference>
<reference evidence="11" key="1">
    <citation type="submission" date="2017-02" db="EMBL/GenBank/DDBJ databases">
        <title>Draft Genome Sequence of the Salt Water Bacterium Oceanospirillum linum ATCC 11336.</title>
        <authorList>
            <person name="Trachtenberg A.M."/>
            <person name="Carney J.G."/>
            <person name="Linnane J.D."/>
            <person name="Rheaume B.A."/>
            <person name="Pitts N.L."/>
            <person name="Mykles D.L."/>
            <person name="Maclea K.S."/>
        </authorList>
    </citation>
    <scope>NUCLEOTIDE SEQUENCE [LARGE SCALE GENOMIC DNA]</scope>
    <source>
        <strain evidence="11">ATCC 11336</strain>
    </source>
</reference>
<dbReference type="InterPro" id="IPR050469">
    <property type="entry name" value="Diguanylate_Cyclase"/>
</dbReference>
<dbReference type="STRING" id="966.BTA35_0206990"/>
<dbReference type="NCBIfam" id="TIGR00254">
    <property type="entry name" value="GGDEF"/>
    <property type="match status" value="1"/>
</dbReference>